<evidence type="ECO:0000313" key="3">
    <source>
        <dbReference type="Proteomes" id="UP000053144"/>
    </source>
</evidence>
<name>A0A0L9T905_PHAAN</name>
<organism evidence="2 3">
    <name type="scientific">Phaseolus angularis</name>
    <name type="common">Azuki bean</name>
    <name type="synonym">Vigna angularis</name>
    <dbReference type="NCBI Taxonomy" id="3914"/>
    <lineage>
        <taxon>Eukaryota</taxon>
        <taxon>Viridiplantae</taxon>
        <taxon>Streptophyta</taxon>
        <taxon>Embryophyta</taxon>
        <taxon>Tracheophyta</taxon>
        <taxon>Spermatophyta</taxon>
        <taxon>Magnoliopsida</taxon>
        <taxon>eudicotyledons</taxon>
        <taxon>Gunneridae</taxon>
        <taxon>Pentapetalae</taxon>
        <taxon>rosids</taxon>
        <taxon>fabids</taxon>
        <taxon>Fabales</taxon>
        <taxon>Fabaceae</taxon>
        <taxon>Papilionoideae</taxon>
        <taxon>50 kb inversion clade</taxon>
        <taxon>NPAAA clade</taxon>
        <taxon>indigoferoid/millettioid clade</taxon>
        <taxon>Phaseoleae</taxon>
        <taxon>Vigna</taxon>
    </lineage>
</organism>
<feature type="compositionally biased region" description="Basic and acidic residues" evidence="1">
    <location>
        <begin position="31"/>
        <end position="41"/>
    </location>
</feature>
<dbReference type="Proteomes" id="UP000053144">
    <property type="component" value="Unassembled WGS sequence"/>
</dbReference>
<evidence type="ECO:0000256" key="1">
    <source>
        <dbReference type="SAM" id="MobiDB-lite"/>
    </source>
</evidence>
<gene>
    <name evidence="2" type="ORF">LR48_Vigan303s000100</name>
</gene>
<dbReference type="AlphaFoldDB" id="A0A0L9T905"/>
<accession>A0A0L9T905</accession>
<protein>
    <submittedName>
        <fullName evidence="2">Uncharacterized protein</fullName>
    </submittedName>
</protein>
<sequence>MISNERLKEEESLTGCGAEPKYRNARHKHTDNHPMDDREYFAKSTSGRSPSEQKRTLVHKEEVDVRPVSWTLVLQLEVDARPK</sequence>
<proteinExistence type="predicted"/>
<reference evidence="3" key="1">
    <citation type="journal article" date="2015" name="Proc. Natl. Acad. Sci. U.S.A.">
        <title>Genome sequencing of adzuki bean (Vigna angularis) provides insight into high starch and low fat accumulation and domestication.</title>
        <authorList>
            <person name="Yang K."/>
            <person name="Tian Z."/>
            <person name="Chen C."/>
            <person name="Luo L."/>
            <person name="Zhao B."/>
            <person name="Wang Z."/>
            <person name="Yu L."/>
            <person name="Li Y."/>
            <person name="Sun Y."/>
            <person name="Li W."/>
            <person name="Chen Y."/>
            <person name="Li Y."/>
            <person name="Zhang Y."/>
            <person name="Ai D."/>
            <person name="Zhao J."/>
            <person name="Shang C."/>
            <person name="Ma Y."/>
            <person name="Wu B."/>
            <person name="Wang M."/>
            <person name="Gao L."/>
            <person name="Sun D."/>
            <person name="Zhang P."/>
            <person name="Guo F."/>
            <person name="Wang W."/>
            <person name="Li Y."/>
            <person name="Wang J."/>
            <person name="Varshney R.K."/>
            <person name="Wang J."/>
            <person name="Ling H.Q."/>
            <person name="Wan P."/>
        </authorList>
    </citation>
    <scope>NUCLEOTIDE SEQUENCE</scope>
    <source>
        <strain evidence="3">cv. Jingnong 6</strain>
    </source>
</reference>
<evidence type="ECO:0000313" key="2">
    <source>
        <dbReference type="EMBL" id="KOM26579.1"/>
    </source>
</evidence>
<feature type="compositionally biased region" description="Basic and acidic residues" evidence="1">
    <location>
        <begin position="1"/>
        <end position="11"/>
    </location>
</feature>
<dbReference type="EMBL" id="KQ258333">
    <property type="protein sequence ID" value="KOM26579.1"/>
    <property type="molecule type" value="Genomic_DNA"/>
</dbReference>
<dbReference type="Gramene" id="KOM26579">
    <property type="protein sequence ID" value="KOM26579"/>
    <property type="gene ID" value="LR48_Vigan303s000100"/>
</dbReference>
<feature type="region of interest" description="Disordered" evidence="1">
    <location>
        <begin position="1"/>
        <end position="58"/>
    </location>
</feature>